<keyword evidence="2" id="KW-1185">Reference proteome</keyword>
<organism evidence="1 2">
    <name type="scientific">Protopolystoma xenopodis</name>
    <dbReference type="NCBI Taxonomy" id="117903"/>
    <lineage>
        <taxon>Eukaryota</taxon>
        <taxon>Metazoa</taxon>
        <taxon>Spiralia</taxon>
        <taxon>Lophotrochozoa</taxon>
        <taxon>Platyhelminthes</taxon>
        <taxon>Monogenea</taxon>
        <taxon>Polyopisthocotylea</taxon>
        <taxon>Polystomatidea</taxon>
        <taxon>Polystomatidae</taxon>
        <taxon>Protopolystoma</taxon>
    </lineage>
</organism>
<dbReference type="EMBL" id="CAAALY010257378">
    <property type="protein sequence ID" value="VEL38258.1"/>
    <property type="molecule type" value="Genomic_DNA"/>
</dbReference>
<evidence type="ECO:0000313" key="2">
    <source>
        <dbReference type="Proteomes" id="UP000784294"/>
    </source>
</evidence>
<name>A0A3S5BA50_9PLAT</name>
<proteinExistence type="predicted"/>
<comment type="caution">
    <text evidence="1">The sequence shown here is derived from an EMBL/GenBank/DDBJ whole genome shotgun (WGS) entry which is preliminary data.</text>
</comment>
<dbReference type="AlphaFoldDB" id="A0A3S5BA50"/>
<reference evidence="1" key="1">
    <citation type="submission" date="2018-11" db="EMBL/GenBank/DDBJ databases">
        <authorList>
            <consortium name="Pathogen Informatics"/>
        </authorList>
    </citation>
    <scope>NUCLEOTIDE SEQUENCE</scope>
</reference>
<accession>A0A3S5BA50</accession>
<gene>
    <name evidence="1" type="ORF">PXEA_LOCUS31698</name>
</gene>
<dbReference type="Proteomes" id="UP000784294">
    <property type="component" value="Unassembled WGS sequence"/>
</dbReference>
<sequence length="94" mass="10599">MPDLAHIVYPPTTNFRRKSFKFEFPTSQKKTTSDILSQIRSIICPVEKTTPSSLPSSPAGEFMQLVHLLLQTDEGMQTQLADPDFLKDGCDKKK</sequence>
<protein>
    <submittedName>
        <fullName evidence="1">Uncharacterized protein</fullName>
    </submittedName>
</protein>
<evidence type="ECO:0000313" key="1">
    <source>
        <dbReference type="EMBL" id="VEL38258.1"/>
    </source>
</evidence>